<keyword evidence="3" id="KW-1185">Reference proteome</keyword>
<feature type="region of interest" description="Disordered" evidence="1">
    <location>
        <begin position="71"/>
        <end position="114"/>
    </location>
</feature>
<evidence type="ECO:0000256" key="1">
    <source>
        <dbReference type="SAM" id="MobiDB-lite"/>
    </source>
</evidence>
<dbReference type="EMBL" id="OX451739">
    <property type="protein sequence ID" value="CAI8610302.1"/>
    <property type="molecule type" value="Genomic_DNA"/>
</dbReference>
<sequence>MGNNQQTRLRTRMFSAPTIPINCSPLHRDIPTRTLVPPTSSHQTHFTTSNSYYTPPFLPCSGASTSNCSRHMRRTSNVPHPSSDYLSSDVTRRMSHRISSSDENSDSEFDTIVGNSSQYDDEQIDILIMILAKKVCGCLPLHCYPNNIDHMTKLYSQCRIFRYR</sequence>
<gene>
    <name evidence="2" type="ORF">VFH_IV175640</name>
</gene>
<organism evidence="2 3">
    <name type="scientific">Vicia faba</name>
    <name type="common">Broad bean</name>
    <name type="synonym">Faba vulgaris</name>
    <dbReference type="NCBI Taxonomy" id="3906"/>
    <lineage>
        <taxon>Eukaryota</taxon>
        <taxon>Viridiplantae</taxon>
        <taxon>Streptophyta</taxon>
        <taxon>Embryophyta</taxon>
        <taxon>Tracheophyta</taxon>
        <taxon>Spermatophyta</taxon>
        <taxon>Magnoliopsida</taxon>
        <taxon>eudicotyledons</taxon>
        <taxon>Gunneridae</taxon>
        <taxon>Pentapetalae</taxon>
        <taxon>rosids</taxon>
        <taxon>fabids</taxon>
        <taxon>Fabales</taxon>
        <taxon>Fabaceae</taxon>
        <taxon>Papilionoideae</taxon>
        <taxon>50 kb inversion clade</taxon>
        <taxon>NPAAA clade</taxon>
        <taxon>Hologalegina</taxon>
        <taxon>IRL clade</taxon>
        <taxon>Fabeae</taxon>
        <taxon>Vicia</taxon>
    </lineage>
</organism>
<dbReference type="AlphaFoldDB" id="A0AAV1ALS9"/>
<proteinExistence type="predicted"/>
<feature type="compositionally biased region" description="Polar residues" evidence="1">
    <location>
        <begin position="71"/>
        <end position="89"/>
    </location>
</feature>
<evidence type="ECO:0000313" key="2">
    <source>
        <dbReference type="EMBL" id="CAI8610302.1"/>
    </source>
</evidence>
<reference evidence="2 3" key="1">
    <citation type="submission" date="2023-01" db="EMBL/GenBank/DDBJ databases">
        <authorList>
            <person name="Kreplak J."/>
        </authorList>
    </citation>
    <scope>NUCLEOTIDE SEQUENCE [LARGE SCALE GENOMIC DNA]</scope>
</reference>
<accession>A0AAV1ALS9</accession>
<dbReference type="Proteomes" id="UP001157006">
    <property type="component" value="Chromosome 4"/>
</dbReference>
<name>A0AAV1ALS9_VICFA</name>
<evidence type="ECO:0000313" key="3">
    <source>
        <dbReference type="Proteomes" id="UP001157006"/>
    </source>
</evidence>
<protein>
    <submittedName>
        <fullName evidence="2">Uncharacterized protein</fullName>
    </submittedName>
</protein>